<dbReference type="GO" id="GO:0050660">
    <property type="term" value="F:flavin adenine dinucleotide binding"/>
    <property type="evidence" value="ECO:0007669"/>
    <property type="project" value="InterPro"/>
</dbReference>
<protein>
    <submittedName>
        <fullName evidence="12">Dihydroorotate dehydrogenase B (NAD(+)), electron transfer subunit</fullName>
    </submittedName>
</protein>
<evidence type="ECO:0000256" key="10">
    <source>
        <dbReference type="ARBA" id="ARBA00034078"/>
    </source>
</evidence>
<evidence type="ECO:0000313" key="13">
    <source>
        <dbReference type="Proteomes" id="UP000287394"/>
    </source>
</evidence>
<comment type="cofactor">
    <cofactor evidence="11">
        <name>[2Fe-2S] cluster</name>
        <dbReference type="ChEBI" id="CHEBI:190135"/>
    </cofactor>
    <text evidence="11">Binds 1 [2Fe-2S] cluster per subunit.</text>
</comment>
<proteinExistence type="inferred from homology"/>
<keyword evidence="6" id="KW-0274">FAD</keyword>
<dbReference type="KEGG" id="ccot:CCAX7_39180"/>
<evidence type="ECO:0000256" key="1">
    <source>
        <dbReference type="ARBA" id="ARBA00006422"/>
    </source>
</evidence>
<dbReference type="CDD" id="cd06218">
    <property type="entry name" value="DHOD_e_trans"/>
    <property type="match status" value="1"/>
</dbReference>
<evidence type="ECO:0000256" key="2">
    <source>
        <dbReference type="ARBA" id="ARBA00022448"/>
    </source>
</evidence>
<keyword evidence="8 11" id="KW-0408">Iron</keyword>
<dbReference type="GO" id="GO:0016491">
    <property type="term" value="F:oxidoreductase activity"/>
    <property type="evidence" value="ECO:0007669"/>
    <property type="project" value="InterPro"/>
</dbReference>
<evidence type="ECO:0000256" key="7">
    <source>
        <dbReference type="ARBA" id="ARBA00022982"/>
    </source>
</evidence>
<dbReference type="InterPro" id="IPR012165">
    <property type="entry name" value="Cyt_c3_hydrogenase_gsu"/>
</dbReference>
<dbReference type="InterPro" id="IPR001433">
    <property type="entry name" value="OxRdtase_FAD/NAD-bd"/>
</dbReference>
<dbReference type="InterPro" id="IPR017927">
    <property type="entry name" value="FAD-bd_FR_type"/>
</dbReference>
<comment type="similarity">
    <text evidence="1">Belongs to the PyrK family.</text>
</comment>
<dbReference type="FunCoup" id="A0A402D3K3">
    <property type="interactions" value="284"/>
</dbReference>
<evidence type="ECO:0000313" key="12">
    <source>
        <dbReference type="EMBL" id="BDI31867.1"/>
    </source>
</evidence>
<accession>A0A402D3K3</accession>
<evidence type="ECO:0000256" key="3">
    <source>
        <dbReference type="ARBA" id="ARBA00022630"/>
    </source>
</evidence>
<dbReference type="EMBL" id="AP025739">
    <property type="protein sequence ID" value="BDI31867.1"/>
    <property type="molecule type" value="Genomic_DNA"/>
</dbReference>
<evidence type="ECO:0000256" key="4">
    <source>
        <dbReference type="ARBA" id="ARBA00022714"/>
    </source>
</evidence>
<dbReference type="Gene3D" id="3.40.50.80">
    <property type="entry name" value="Nucleotide-binding domain of ferredoxin-NADP reductase (FNR) module"/>
    <property type="match status" value="1"/>
</dbReference>
<dbReference type="Gene3D" id="2.10.240.10">
    <property type="entry name" value="Dihydroorotate dehydrogenase, electron transfer subunit"/>
    <property type="match status" value="1"/>
</dbReference>
<feature type="binding site" evidence="11">
    <location>
        <position position="233"/>
    </location>
    <ligand>
        <name>[2Fe-2S] cluster</name>
        <dbReference type="ChEBI" id="CHEBI:190135"/>
    </ligand>
</feature>
<dbReference type="PANTHER" id="PTHR43513">
    <property type="entry name" value="DIHYDROOROTATE DEHYDROGENASE B (NAD(+)), ELECTRON TRANSFER SUBUNIT"/>
    <property type="match status" value="1"/>
</dbReference>
<feature type="binding site" evidence="11">
    <location>
        <position position="241"/>
    </location>
    <ligand>
        <name>[2Fe-2S] cluster</name>
        <dbReference type="ChEBI" id="CHEBI:190135"/>
    </ligand>
</feature>
<keyword evidence="13" id="KW-1185">Reference proteome</keyword>
<dbReference type="InterPro" id="IPR037117">
    <property type="entry name" value="Dihydroorotate_DH_ele_sf"/>
</dbReference>
<keyword evidence="9 11" id="KW-0411">Iron-sulfur</keyword>
<dbReference type="Proteomes" id="UP000287394">
    <property type="component" value="Chromosome"/>
</dbReference>
<keyword evidence="5 11" id="KW-0479">Metal-binding</keyword>
<dbReference type="InterPro" id="IPR019480">
    <property type="entry name" value="Dihydroorotate_DH_Fe-S-bd"/>
</dbReference>
<evidence type="ECO:0000256" key="8">
    <source>
        <dbReference type="ARBA" id="ARBA00023004"/>
    </source>
</evidence>
<dbReference type="PIRSF" id="PIRSF006816">
    <property type="entry name" value="Cyc3_hyd_g"/>
    <property type="match status" value="1"/>
</dbReference>
<organism evidence="12 13">
    <name type="scientific">Capsulimonas corticalis</name>
    <dbReference type="NCBI Taxonomy" id="2219043"/>
    <lineage>
        <taxon>Bacteria</taxon>
        <taxon>Bacillati</taxon>
        <taxon>Armatimonadota</taxon>
        <taxon>Armatimonadia</taxon>
        <taxon>Capsulimonadales</taxon>
        <taxon>Capsulimonadaceae</taxon>
        <taxon>Capsulimonas</taxon>
    </lineage>
</organism>
<dbReference type="AlphaFoldDB" id="A0A402D3K3"/>
<gene>
    <name evidence="12" type="primary">pyrK</name>
    <name evidence="12" type="ORF">CCAX7_39180</name>
</gene>
<dbReference type="Pfam" id="PF00175">
    <property type="entry name" value="NAD_binding_1"/>
    <property type="match status" value="1"/>
</dbReference>
<comment type="cofactor">
    <cofactor evidence="10">
        <name>[2Fe-2S] cluster</name>
        <dbReference type="ChEBI" id="CHEBI:190135"/>
    </cofactor>
</comment>
<dbReference type="PRINTS" id="PR00410">
    <property type="entry name" value="PHEHYDRXLASE"/>
</dbReference>
<dbReference type="InterPro" id="IPR017938">
    <property type="entry name" value="Riboflavin_synthase-like_b-brl"/>
</dbReference>
<evidence type="ECO:0000256" key="6">
    <source>
        <dbReference type="ARBA" id="ARBA00022827"/>
    </source>
</evidence>
<dbReference type="InterPro" id="IPR050353">
    <property type="entry name" value="PyrK_electron_transfer"/>
</dbReference>
<evidence type="ECO:0000256" key="5">
    <source>
        <dbReference type="ARBA" id="ARBA00022723"/>
    </source>
</evidence>
<dbReference type="PROSITE" id="PS51384">
    <property type="entry name" value="FAD_FR"/>
    <property type="match status" value="1"/>
</dbReference>
<dbReference type="SUPFAM" id="SSF63380">
    <property type="entry name" value="Riboflavin synthase domain-like"/>
    <property type="match status" value="1"/>
</dbReference>
<keyword evidence="2" id="KW-0813">Transport</keyword>
<sequence>MPVSAQRYLVPVISNDEIIADHRVLTCHAPEVAALARPGHFVNVSVGDGYDPFLRKPFSIYTVDRERGEISMLFSIVGATTRGMAKKRAGDEIDLVGPLGGKIFQPDSREGATHVMVGGGYGVPPLVFLSKELLTADPGANIEFIIGARHKDLLLCEAELAEAGVTARMTTEDGSHGMRGRVTDALRLVLEEQSGNPVTVYCCGPTPMMHAVSDLCLELGAPCQLSVEVGMPCGMGVCMACVVDLADGRRVRCCTDGPVFGAGEVIW</sequence>
<dbReference type="GO" id="GO:0046872">
    <property type="term" value="F:metal ion binding"/>
    <property type="evidence" value="ECO:0007669"/>
    <property type="project" value="UniProtKB-KW"/>
</dbReference>
<feature type="binding site" evidence="11">
    <location>
        <position position="238"/>
    </location>
    <ligand>
        <name>[2Fe-2S] cluster</name>
        <dbReference type="ChEBI" id="CHEBI:190135"/>
    </ligand>
</feature>
<keyword evidence="3" id="KW-0285">Flavoprotein</keyword>
<dbReference type="SUPFAM" id="SSF52343">
    <property type="entry name" value="Ferredoxin reductase-like, C-terminal NADP-linked domain"/>
    <property type="match status" value="1"/>
</dbReference>
<reference evidence="12 13" key="1">
    <citation type="journal article" date="2019" name="Int. J. Syst. Evol. Microbiol.">
        <title>Capsulimonas corticalis gen. nov., sp. nov., an aerobic capsulated bacterium, of a novel bacterial order, Capsulimonadales ord. nov., of the class Armatimonadia of the phylum Armatimonadetes.</title>
        <authorList>
            <person name="Li J."/>
            <person name="Kudo C."/>
            <person name="Tonouchi A."/>
        </authorList>
    </citation>
    <scope>NUCLEOTIDE SEQUENCE [LARGE SCALE GENOMIC DNA]</scope>
    <source>
        <strain evidence="12 13">AX-7</strain>
    </source>
</reference>
<evidence type="ECO:0000256" key="9">
    <source>
        <dbReference type="ARBA" id="ARBA00023014"/>
    </source>
</evidence>
<dbReference type="GO" id="GO:0051537">
    <property type="term" value="F:2 iron, 2 sulfur cluster binding"/>
    <property type="evidence" value="ECO:0007669"/>
    <property type="project" value="UniProtKB-KW"/>
</dbReference>
<dbReference type="Gene3D" id="2.40.30.10">
    <property type="entry name" value="Translation factors"/>
    <property type="match status" value="1"/>
</dbReference>
<evidence type="ECO:0000256" key="11">
    <source>
        <dbReference type="PIRSR" id="PIRSR006816-2"/>
    </source>
</evidence>
<dbReference type="RefSeq" id="WP_165864554.1">
    <property type="nucleotide sequence ID" value="NZ_AP025739.1"/>
</dbReference>
<dbReference type="GO" id="GO:0006221">
    <property type="term" value="P:pyrimidine nucleotide biosynthetic process"/>
    <property type="evidence" value="ECO:0007669"/>
    <property type="project" value="InterPro"/>
</dbReference>
<keyword evidence="4 11" id="KW-0001">2Fe-2S</keyword>
<name>A0A402D3K3_9BACT</name>
<dbReference type="Pfam" id="PF10418">
    <property type="entry name" value="DHODB_Fe-S_bind"/>
    <property type="match status" value="1"/>
</dbReference>
<feature type="binding site" evidence="11">
    <location>
        <position position="254"/>
    </location>
    <ligand>
        <name>[2Fe-2S] cluster</name>
        <dbReference type="ChEBI" id="CHEBI:190135"/>
    </ligand>
</feature>
<keyword evidence="7" id="KW-0249">Electron transport</keyword>
<dbReference type="PANTHER" id="PTHR43513:SF3">
    <property type="entry name" value="DIHYDROOROTATE DEHYDROGENASE B (NAD(+)), ELECTRON TRANSFER SUBUNIT-RELATED"/>
    <property type="match status" value="1"/>
</dbReference>
<dbReference type="InterPro" id="IPR039261">
    <property type="entry name" value="FNR_nucleotide-bd"/>
</dbReference>